<evidence type="ECO:0000256" key="2">
    <source>
        <dbReference type="ARBA" id="ARBA00009211"/>
    </source>
</evidence>
<dbReference type="STRING" id="126957.T1JPA8"/>
<reference evidence="12" key="1">
    <citation type="submission" date="2011-05" db="EMBL/GenBank/DDBJ databases">
        <authorList>
            <person name="Richards S.R."/>
            <person name="Qu J."/>
            <person name="Jiang H."/>
            <person name="Jhangiani S.N."/>
            <person name="Agravi P."/>
            <person name="Goodspeed R."/>
            <person name="Gross S."/>
            <person name="Mandapat C."/>
            <person name="Jackson L."/>
            <person name="Mathew T."/>
            <person name="Pu L."/>
            <person name="Thornton R."/>
            <person name="Saada N."/>
            <person name="Wilczek-Boney K.B."/>
            <person name="Lee S."/>
            <person name="Kovar C."/>
            <person name="Wu Y."/>
            <person name="Scherer S.E."/>
            <person name="Worley K.C."/>
            <person name="Muzny D.M."/>
            <person name="Gibbs R."/>
        </authorList>
    </citation>
    <scope>NUCLEOTIDE SEQUENCE</scope>
    <source>
        <strain evidence="12">Brora</strain>
    </source>
</reference>
<keyword evidence="4" id="KW-0539">Nucleus</keyword>
<name>T1JPA8_STRMM</name>
<dbReference type="FunFam" id="1.10.287.4070:FF:000002">
    <property type="entry name" value="Nucleolar protein 56"/>
    <property type="match status" value="1"/>
</dbReference>
<evidence type="ECO:0000256" key="4">
    <source>
        <dbReference type="ARBA" id="ARBA00023242"/>
    </source>
</evidence>
<dbReference type="GO" id="GO:0042254">
    <property type="term" value="P:ribosome biogenesis"/>
    <property type="evidence" value="ECO:0007669"/>
    <property type="project" value="UniProtKB-KW"/>
</dbReference>
<dbReference type="SMART" id="SM00931">
    <property type="entry name" value="NOSIC"/>
    <property type="match status" value="1"/>
</dbReference>
<evidence type="ECO:0000313" key="12">
    <source>
        <dbReference type="Proteomes" id="UP000014500"/>
    </source>
</evidence>
<evidence type="ECO:0000256" key="5">
    <source>
        <dbReference type="ARBA" id="ARBA00040742"/>
    </source>
</evidence>
<evidence type="ECO:0000256" key="6">
    <source>
        <dbReference type="ARBA" id="ARBA00041388"/>
    </source>
</evidence>
<dbReference type="Pfam" id="PF01798">
    <property type="entry name" value="Nop"/>
    <property type="match status" value="1"/>
</dbReference>
<reference evidence="11" key="2">
    <citation type="submission" date="2015-02" db="UniProtKB">
        <authorList>
            <consortium name="EnsemblMetazoa"/>
        </authorList>
    </citation>
    <scope>IDENTIFICATION</scope>
</reference>
<organism evidence="11 12">
    <name type="scientific">Strigamia maritima</name>
    <name type="common">European centipede</name>
    <name type="synonym">Geophilus maritimus</name>
    <dbReference type="NCBI Taxonomy" id="126957"/>
    <lineage>
        <taxon>Eukaryota</taxon>
        <taxon>Metazoa</taxon>
        <taxon>Ecdysozoa</taxon>
        <taxon>Arthropoda</taxon>
        <taxon>Myriapoda</taxon>
        <taxon>Chilopoda</taxon>
        <taxon>Pleurostigmophora</taxon>
        <taxon>Geophilomorpha</taxon>
        <taxon>Linotaeniidae</taxon>
        <taxon>Strigamia</taxon>
    </lineage>
</organism>
<dbReference type="EnsemblMetazoa" id="SMAR015684-RA">
    <property type="protein sequence ID" value="SMAR015684-PA"/>
    <property type="gene ID" value="SMAR015684"/>
</dbReference>
<dbReference type="GO" id="GO:0031428">
    <property type="term" value="C:box C/D methylation guide snoRNP complex"/>
    <property type="evidence" value="ECO:0007669"/>
    <property type="project" value="InterPro"/>
</dbReference>
<comment type="function">
    <text evidence="7">Involved in the early to middle stages of 60S ribosomal subunit biogenesis. Required for the biogenesis of box C/D snoRNAs such U3, U8 and U14 snoRNAs. Part of the small subunit (SSU) processome, first precursor of the small eukaryotic ribosomal subunit. During the assembly of the SSU processome in the nucleolus, many ribosome biogenesis factors, an RNA chaperone and ribosomal proteins associate with the nascent pre-rRNA and work in concert to generate RNA folding, modifications, rearrangements and cleavage as well as targeted degradation of pre-ribosomal RNA by the RNA exosome. Core component of box C/D small nucleolar ribonucleoprotein (snoRNP) complexes that function in methylation of multiple sites on ribosomal RNAs (rRNAs) and messenger RNAs (mRNAs).</text>
</comment>
<evidence type="ECO:0000256" key="8">
    <source>
        <dbReference type="ARBA" id="ARBA00064370"/>
    </source>
</evidence>
<evidence type="ECO:0000256" key="1">
    <source>
        <dbReference type="ARBA" id="ARBA00004604"/>
    </source>
</evidence>
<dbReference type="SUPFAM" id="SSF89124">
    <property type="entry name" value="Nop domain"/>
    <property type="match status" value="1"/>
</dbReference>
<comment type="subcellular location">
    <subcellularLocation>
        <location evidence="1">Nucleus</location>
        <location evidence="1">Nucleolus</location>
    </subcellularLocation>
</comment>
<feature type="region of interest" description="Disordered" evidence="9">
    <location>
        <begin position="453"/>
        <end position="520"/>
    </location>
</feature>
<protein>
    <recommendedName>
        <fullName evidence="5">Nucleolar protein 56</fullName>
    </recommendedName>
    <alternativeName>
        <fullName evidence="6">Nucleolar protein 5A</fullName>
    </alternativeName>
</protein>
<comment type="subunit">
    <text evidence="8">Part of a large pre-ribosomal ribonucleoprotein (RNP) complex, that consists of at least 62 ribosomal proteins, 45 nonribosomal proteins and both pre-rRNA and mature rRNA species. Within this complex directly interacts with TCOF1 in an RNA-independent manner. Core component of box C/D small nucleolar ribonucleoprotein (snoRNP) particles; the core proteins SNU13, NOP56, NOP58 and FBL or FBLL1 assemble stepwise onto the snoRNA. Interacts with NOP1 and NOP58. Interacts with NUFIP1, RUVBL1 and RUVBL2; RUVBL1:RUVBL2 seem to bridge the association of NOP56 with NUFIP1. Part of the small subunit (SSU) processome, composed of more than 70 proteins and the RNA chaperone small nucleolar RNA (snoRNA) U3. Interacts with NOP2 and FBL.</text>
</comment>
<dbReference type="GO" id="GO:0030515">
    <property type="term" value="F:snoRNA binding"/>
    <property type="evidence" value="ECO:0007669"/>
    <property type="project" value="InterPro"/>
</dbReference>
<dbReference type="Gene3D" id="1.10.246.90">
    <property type="entry name" value="Nop domain"/>
    <property type="match status" value="1"/>
</dbReference>
<comment type="similarity">
    <text evidence="2">Belongs to the NOP5/NOP56 family.</text>
</comment>
<dbReference type="GO" id="GO:0032040">
    <property type="term" value="C:small-subunit processome"/>
    <property type="evidence" value="ECO:0007669"/>
    <property type="project" value="InterPro"/>
</dbReference>
<dbReference type="InterPro" id="IPR002687">
    <property type="entry name" value="Nop_dom"/>
</dbReference>
<dbReference type="OMA" id="PDNYMFA"/>
<dbReference type="FunFam" id="1.10.246.90:FF:000001">
    <property type="entry name" value="Nucleolar protein 56"/>
    <property type="match status" value="1"/>
</dbReference>
<dbReference type="InterPro" id="IPR045056">
    <property type="entry name" value="Nop56/Nop58"/>
</dbReference>
<evidence type="ECO:0000256" key="3">
    <source>
        <dbReference type="ARBA" id="ARBA00022517"/>
    </source>
</evidence>
<dbReference type="PROSITE" id="PS51358">
    <property type="entry name" value="NOP"/>
    <property type="match status" value="1"/>
</dbReference>
<dbReference type="PANTHER" id="PTHR10894:SF0">
    <property type="entry name" value="NUCLEOLAR PROTEIN 56"/>
    <property type="match status" value="1"/>
</dbReference>
<dbReference type="PANTHER" id="PTHR10894">
    <property type="entry name" value="NUCLEOLAR PROTEIN 5 NUCLEOLAR PROTEIN NOP5 NOP58"/>
    <property type="match status" value="1"/>
</dbReference>
<evidence type="ECO:0000259" key="10">
    <source>
        <dbReference type="PROSITE" id="PS51358"/>
    </source>
</evidence>
<dbReference type="eggNOG" id="KOG2573">
    <property type="taxonomic scope" value="Eukaryota"/>
</dbReference>
<dbReference type="InterPro" id="IPR012976">
    <property type="entry name" value="NOSIC"/>
</dbReference>
<sequence>MAQLNALFEHAAGYALFRVKQFEEVGMFLPEVEKSVLELNKFQSVVKLIAFLPFKSAANALDNVNSISEGVVHEDLQLFLETNLPKPGKKDKSILGVGDSKIGAAISEATGLKCQHSGVVPEIMRGVRYHFASLVRGFTTVSSAKAQLGLGHSYSRAKVKFNVNRTDNMIIQSISLLEQMDKDINTFAMRIREWYSYHFPELIKIVPDNYTYTKVIDYIGDRKELTDEKLSDLEEIVQDSGKAQAILDAAKSSMGMDISAIDLINIEMFAKRVLSLSEYRRTLHEYLKGRMNSVAPNLATLIGEIVGAKLISHAGSLTNLAKYPASTVQILGAEKALFRALKTRSNTPKYGLIFHSTFIGRAGMKHKGRISRYLANKCSIASRIDCFSDAPSQIFGEKLKEQVEERLKYFETGEIPRKNIDVMQEAIQKADQLMRKKRKKRVSENPEAGEFEFENSVTEENGVSSKKKKKKKKSKSEKSFNTSQDGDVSQNMDVEVAENDEPPKKKRKSLDNSAKKKKKT</sequence>
<proteinExistence type="inferred from homology"/>
<dbReference type="InterPro" id="IPR012974">
    <property type="entry name" value="NOP58/56_N"/>
</dbReference>
<dbReference type="HOGENOM" id="CLU_015495_4_1_1"/>
<dbReference type="AlphaFoldDB" id="T1JPA8"/>
<keyword evidence="12" id="KW-1185">Reference proteome</keyword>
<evidence type="ECO:0000256" key="7">
    <source>
        <dbReference type="ARBA" id="ARBA00053627"/>
    </source>
</evidence>
<feature type="compositionally biased region" description="Basic residues" evidence="9">
    <location>
        <begin position="465"/>
        <end position="475"/>
    </location>
</feature>
<keyword evidence="3" id="KW-0690">Ribosome biogenesis</keyword>
<feature type="domain" description="Nop" evidence="10">
    <location>
        <begin position="294"/>
        <end position="412"/>
    </location>
</feature>
<evidence type="ECO:0000313" key="11">
    <source>
        <dbReference type="EnsemblMetazoa" id="SMAR015684-PA"/>
    </source>
</evidence>
<dbReference type="Gene3D" id="1.10.287.4070">
    <property type="match status" value="1"/>
</dbReference>
<accession>T1JPA8</accession>
<dbReference type="EMBL" id="JH432222">
    <property type="status" value="NOT_ANNOTATED_CDS"/>
    <property type="molecule type" value="Genomic_DNA"/>
</dbReference>
<dbReference type="Pfam" id="PF08156">
    <property type="entry name" value="NOP5NT"/>
    <property type="match status" value="1"/>
</dbReference>
<feature type="compositionally biased region" description="Polar residues" evidence="9">
    <location>
        <begin position="480"/>
        <end position="492"/>
    </location>
</feature>
<dbReference type="InterPro" id="IPR036070">
    <property type="entry name" value="Nop_dom_sf"/>
</dbReference>
<dbReference type="Proteomes" id="UP000014500">
    <property type="component" value="Unassembled WGS sequence"/>
</dbReference>
<evidence type="ECO:0000256" key="9">
    <source>
        <dbReference type="SAM" id="MobiDB-lite"/>
    </source>
</evidence>
<dbReference type="InterPro" id="IPR042239">
    <property type="entry name" value="Nop_C"/>
</dbReference>
<dbReference type="PhylomeDB" id="T1JPA8"/>